<dbReference type="Proteomes" id="UP000789390">
    <property type="component" value="Unassembled WGS sequence"/>
</dbReference>
<gene>
    <name evidence="1" type="ORF">DGAL_LOCUS800</name>
</gene>
<protein>
    <submittedName>
        <fullName evidence="1">Uncharacterized protein</fullName>
    </submittedName>
</protein>
<accession>A0A8J2WEN8</accession>
<name>A0A8J2WEN8_9CRUS</name>
<dbReference type="OrthoDB" id="6401522at2759"/>
<reference evidence="1" key="1">
    <citation type="submission" date="2021-11" db="EMBL/GenBank/DDBJ databases">
        <authorList>
            <person name="Schell T."/>
        </authorList>
    </citation>
    <scope>NUCLEOTIDE SEQUENCE</scope>
    <source>
        <strain evidence="1">M5</strain>
    </source>
</reference>
<dbReference type="AlphaFoldDB" id="A0A8J2WEN8"/>
<evidence type="ECO:0000313" key="2">
    <source>
        <dbReference type="Proteomes" id="UP000789390"/>
    </source>
</evidence>
<organism evidence="1 2">
    <name type="scientific">Daphnia galeata</name>
    <dbReference type="NCBI Taxonomy" id="27404"/>
    <lineage>
        <taxon>Eukaryota</taxon>
        <taxon>Metazoa</taxon>
        <taxon>Ecdysozoa</taxon>
        <taxon>Arthropoda</taxon>
        <taxon>Crustacea</taxon>
        <taxon>Branchiopoda</taxon>
        <taxon>Diplostraca</taxon>
        <taxon>Cladocera</taxon>
        <taxon>Anomopoda</taxon>
        <taxon>Daphniidae</taxon>
        <taxon>Daphnia</taxon>
    </lineage>
</organism>
<sequence length="120" mass="13483">MRLRKGLGRKSVNLDEESEIDERSLGGEFCDRSRTPRTCFRYSRTSRKIIVESKWPSTDARSLSVKDHIAIVTSTITAGGGDLNQDLVVFDSEGDSEMQHLADEVVEWGTELIETDTFPC</sequence>
<evidence type="ECO:0000313" key="1">
    <source>
        <dbReference type="EMBL" id="CAH0098704.1"/>
    </source>
</evidence>
<comment type="caution">
    <text evidence="1">The sequence shown here is derived from an EMBL/GenBank/DDBJ whole genome shotgun (WGS) entry which is preliminary data.</text>
</comment>
<proteinExistence type="predicted"/>
<dbReference type="EMBL" id="CAKKLH010000006">
    <property type="protein sequence ID" value="CAH0098704.1"/>
    <property type="molecule type" value="Genomic_DNA"/>
</dbReference>
<keyword evidence="2" id="KW-1185">Reference proteome</keyword>